<protein>
    <recommendedName>
        <fullName evidence="3">Phage tail protein</fullName>
    </recommendedName>
</protein>
<comment type="caution">
    <text evidence="1">The sequence shown here is derived from an EMBL/GenBank/DDBJ whole genome shotgun (WGS) entry which is preliminary data.</text>
</comment>
<evidence type="ECO:0000313" key="2">
    <source>
        <dbReference type="Proteomes" id="UP000605086"/>
    </source>
</evidence>
<keyword evidence="2" id="KW-1185">Reference proteome</keyword>
<dbReference type="Proteomes" id="UP000605086">
    <property type="component" value="Unassembled WGS sequence"/>
</dbReference>
<dbReference type="RefSeq" id="WP_174474613.1">
    <property type="nucleotide sequence ID" value="NZ_JAGINN010000033.1"/>
</dbReference>
<evidence type="ECO:0008006" key="3">
    <source>
        <dbReference type="Google" id="ProtNLM"/>
    </source>
</evidence>
<dbReference type="NCBIfam" id="NF047353">
    <property type="entry name" value="tube_lmo2291"/>
    <property type="match status" value="1"/>
</dbReference>
<organism evidence="1 2">
    <name type="scientific">Azospirillum melinis</name>
    <dbReference type="NCBI Taxonomy" id="328839"/>
    <lineage>
        <taxon>Bacteria</taxon>
        <taxon>Pseudomonadati</taxon>
        <taxon>Pseudomonadota</taxon>
        <taxon>Alphaproteobacteria</taxon>
        <taxon>Rhodospirillales</taxon>
        <taxon>Azospirillaceae</taxon>
        <taxon>Azospirillum</taxon>
    </lineage>
</organism>
<sequence length="149" mass="15612">MSVTTSIEAQAGRLFTLKISDGATPSPTLFTIGGAKSTRMTLNAAPVDITNVMSNGWKEYLPGGGAKELSVSLQGIFDSRTTGARKVWDAAMAQGVGGYLEAQLISGHGDSFVGTFVIEQYERSGEDSNAEQFSCSIKSSGPPVYIPAP</sequence>
<proteinExistence type="predicted"/>
<evidence type="ECO:0000313" key="1">
    <source>
        <dbReference type="EMBL" id="NUB03742.1"/>
    </source>
</evidence>
<gene>
    <name evidence="1" type="ORF">GBZ48_31495</name>
</gene>
<reference evidence="1 2" key="1">
    <citation type="submission" date="2019-10" db="EMBL/GenBank/DDBJ databases">
        <title>Genome sequence of Azospirillum melinis.</title>
        <authorList>
            <person name="Ambrosini A."/>
            <person name="Sant'Anna F.H."/>
            <person name="Cassan F.D."/>
            <person name="Souza E.M."/>
            <person name="Passaglia L.M.P."/>
        </authorList>
    </citation>
    <scope>NUCLEOTIDE SEQUENCE [LARGE SCALE GENOMIC DNA]</scope>
    <source>
        <strain evidence="1 2">TMCY0552</strain>
    </source>
</reference>
<dbReference type="InterPro" id="IPR011855">
    <property type="entry name" value="Phgtail_TP901_1"/>
</dbReference>
<accession>A0ABX2KT48</accession>
<dbReference type="Pfam" id="PF06199">
    <property type="entry name" value="Phage_tail_2"/>
    <property type="match status" value="1"/>
</dbReference>
<name>A0ABX2KT48_9PROT</name>
<dbReference type="EMBL" id="WHOS01000073">
    <property type="protein sequence ID" value="NUB03742.1"/>
    <property type="molecule type" value="Genomic_DNA"/>
</dbReference>